<organism evidence="2">
    <name type="scientific">mine drainage metagenome</name>
    <dbReference type="NCBI Taxonomy" id="410659"/>
    <lineage>
        <taxon>unclassified sequences</taxon>
        <taxon>metagenomes</taxon>
        <taxon>ecological metagenomes</taxon>
    </lineage>
</organism>
<keyword evidence="2" id="KW-0418">Kinase</keyword>
<gene>
    <name evidence="2" type="ORF">B1B_14751</name>
</gene>
<keyword evidence="2" id="KW-0808">Transferase</keyword>
<reference evidence="2" key="1">
    <citation type="submission" date="2013-08" db="EMBL/GenBank/DDBJ databases">
        <authorList>
            <person name="Mendez C."/>
            <person name="Richter M."/>
            <person name="Ferrer M."/>
            <person name="Sanchez J."/>
        </authorList>
    </citation>
    <scope>NUCLEOTIDE SEQUENCE</scope>
</reference>
<sequence length="195" mass="21643">QEERGLKNEEAVTVACRRYQRQMTQEALQDVGLLKVIRGSRLEVRTRVAIVMARNDWEALLKVDEAAGALLKDRRHLLQLIQGPGALTVLLEDDLLTDVVHGLGKDFVLEVFRGLAALTVRSPKTIVETPGVLAFLSGALSRRGINCLEIVSSHTDSTFVLKEKDLLNAFQVLGELIHPHPGDEMDDPESLLRHP</sequence>
<dbReference type="AlphaFoldDB" id="T0Z7C5"/>
<accession>T0Z7C5</accession>
<dbReference type="SUPFAM" id="SSF55021">
    <property type="entry name" value="ACT-like"/>
    <property type="match status" value="1"/>
</dbReference>
<name>T0Z7C5_9ZZZZ</name>
<proteinExistence type="predicted"/>
<protein>
    <submittedName>
        <fullName evidence="2">Aspartokinase domain-containing protein</fullName>
    </submittedName>
</protein>
<dbReference type="InterPro" id="IPR045865">
    <property type="entry name" value="ACT-like_dom_sf"/>
</dbReference>
<dbReference type="GO" id="GO:0016301">
    <property type="term" value="F:kinase activity"/>
    <property type="evidence" value="ECO:0007669"/>
    <property type="project" value="UniProtKB-KW"/>
</dbReference>
<dbReference type="InterPro" id="IPR027795">
    <property type="entry name" value="CASTOR_ACT_dom"/>
</dbReference>
<feature type="non-terminal residue" evidence="2">
    <location>
        <position position="1"/>
    </location>
</feature>
<dbReference type="Gene3D" id="3.30.70.260">
    <property type="match status" value="1"/>
</dbReference>
<reference evidence="2" key="2">
    <citation type="journal article" date="2014" name="ISME J.">
        <title>Microbial stratification in low pH oxic and suboxic macroscopic growths along an acid mine drainage.</title>
        <authorList>
            <person name="Mendez-Garcia C."/>
            <person name="Mesa V."/>
            <person name="Sprenger R.R."/>
            <person name="Richter M."/>
            <person name="Diez M.S."/>
            <person name="Solano J."/>
            <person name="Bargiela R."/>
            <person name="Golyshina O.V."/>
            <person name="Manteca A."/>
            <person name="Ramos J.L."/>
            <person name="Gallego J.R."/>
            <person name="Llorente I."/>
            <person name="Martins Dos Santos V.A."/>
            <person name="Jensen O.N."/>
            <person name="Pelaez A.I."/>
            <person name="Sanchez J."/>
            <person name="Ferrer M."/>
        </authorList>
    </citation>
    <scope>NUCLEOTIDE SEQUENCE</scope>
</reference>
<dbReference type="CDD" id="cd04868">
    <property type="entry name" value="ACT_AK-like"/>
    <property type="match status" value="1"/>
</dbReference>
<dbReference type="Pfam" id="PF13840">
    <property type="entry name" value="ACT_7"/>
    <property type="match status" value="1"/>
</dbReference>
<evidence type="ECO:0000313" key="2">
    <source>
        <dbReference type="EMBL" id="EQD40898.1"/>
    </source>
</evidence>
<evidence type="ECO:0000259" key="1">
    <source>
        <dbReference type="Pfam" id="PF13840"/>
    </source>
</evidence>
<dbReference type="EMBL" id="AUZY01009795">
    <property type="protein sequence ID" value="EQD40898.1"/>
    <property type="molecule type" value="Genomic_DNA"/>
</dbReference>
<feature type="domain" description="CASTOR ACT" evidence="1">
    <location>
        <begin position="113"/>
        <end position="173"/>
    </location>
</feature>
<comment type="caution">
    <text evidence="2">The sequence shown here is derived from an EMBL/GenBank/DDBJ whole genome shotgun (WGS) entry which is preliminary data.</text>
</comment>